<gene>
    <name evidence="11" type="ORF">CAL65_14835</name>
</gene>
<evidence type="ECO:0000256" key="1">
    <source>
        <dbReference type="ARBA" id="ARBA00004651"/>
    </source>
</evidence>
<evidence type="ECO:0000256" key="4">
    <source>
        <dbReference type="ARBA" id="ARBA00022989"/>
    </source>
</evidence>
<dbReference type="PANTHER" id="PTHR30625:SF11">
    <property type="entry name" value="MOTA_TOLQ_EXBB PROTON CHANNEL DOMAIN-CONTAINING PROTEIN"/>
    <property type="match status" value="1"/>
</dbReference>
<feature type="transmembrane region" description="Helical" evidence="8">
    <location>
        <begin position="358"/>
        <end position="376"/>
    </location>
</feature>
<feature type="transmembrane region" description="Helical" evidence="8">
    <location>
        <begin position="396"/>
        <end position="418"/>
    </location>
</feature>
<organism evidence="11 12">
    <name type="scientific">Alkalilimnicola ehrlichii</name>
    <dbReference type="NCBI Taxonomy" id="351052"/>
    <lineage>
        <taxon>Bacteria</taxon>
        <taxon>Pseudomonadati</taxon>
        <taxon>Pseudomonadota</taxon>
        <taxon>Gammaproteobacteria</taxon>
        <taxon>Chromatiales</taxon>
        <taxon>Ectothiorhodospiraceae</taxon>
        <taxon>Alkalilimnicola</taxon>
    </lineage>
</organism>
<evidence type="ECO:0000313" key="12">
    <source>
        <dbReference type="Proteomes" id="UP000256763"/>
    </source>
</evidence>
<keyword evidence="3 8" id="KW-0812">Transmembrane</keyword>
<keyword evidence="9" id="KW-0732">Signal</keyword>
<dbReference type="InterPro" id="IPR002898">
    <property type="entry name" value="MotA_ExbB_proton_chnl"/>
</dbReference>
<evidence type="ECO:0000256" key="8">
    <source>
        <dbReference type="SAM" id="Phobius"/>
    </source>
</evidence>
<keyword evidence="4 8" id="KW-1133">Transmembrane helix</keyword>
<keyword evidence="6" id="KW-0653">Protein transport</keyword>
<keyword evidence="12" id="KW-1185">Reference proteome</keyword>
<dbReference type="InterPro" id="IPR050790">
    <property type="entry name" value="ExbB/TolQ_transport"/>
</dbReference>
<dbReference type="RefSeq" id="WP_116302830.1">
    <property type="nucleotide sequence ID" value="NZ_NFZV01000014.1"/>
</dbReference>
<accession>A0A3E0WRN2</accession>
<comment type="subcellular location">
    <subcellularLocation>
        <location evidence="1">Cell membrane</location>
        <topology evidence="1">Multi-pass membrane protein</topology>
    </subcellularLocation>
    <subcellularLocation>
        <location evidence="6">Membrane</location>
        <topology evidence="6">Multi-pass membrane protein</topology>
    </subcellularLocation>
</comment>
<comment type="caution">
    <text evidence="11">The sequence shown here is derived from an EMBL/GenBank/DDBJ whole genome shotgun (WGS) entry which is preliminary data.</text>
</comment>
<feature type="coiled-coil region" evidence="7">
    <location>
        <begin position="27"/>
        <end position="83"/>
    </location>
</feature>
<proteinExistence type="inferred from homology"/>
<evidence type="ECO:0000256" key="9">
    <source>
        <dbReference type="SAM" id="SignalP"/>
    </source>
</evidence>
<keyword evidence="7" id="KW-0175">Coiled coil</keyword>
<sequence>MKSPIKALAIALILCFGAADANTGPDLDQLLEEVRRAAYSARDEQQQREAQFAADRATQAERLAQARQALAAEEARSATLQDRFHANEHRLAELEQSLHERQGALGELFGVVRQAAGDTASQLENSLSSAQFPARRATMAALSEQRALPSTEQLEQLWLTLLEEMTEAGKVSRFETTVVTPAGTRRPATVTRLGLFNAIADGRYLSHLPDTGDLVELPRQPAKRYLNQAQALSAAANGEQLAVFIDPSRGALLGQLVQTPTLAERIQQGRWVGYVILLLGLIGLVLFGERLFVLSRTERAIKRQLTQTEADSDNPIGRILTLYRDNRNIDIETLELRLDEAVVREVPRLERGLSTLKLLAAIAPLLGLLGTVVGMIETFQSITLFGTGDPKLMASGISQALVTTALGLLVAIPLLLLLNIVAAKAKRLIGILEEQSTGILAEHLEKDRADGLAT</sequence>
<feature type="domain" description="MotA/TolQ/ExbB proton channel" evidence="10">
    <location>
        <begin position="322"/>
        <end position="433"/>
    </location>
</feature>
<dbReference type="GO" id="GO:0005886">
    <property type="term" value="C:plasma membrane"/>
    <property type="evidence" value="ECO:0007669"/>
    <property type="project" value="UniProtKB-SubCell"/>
</dbReference>
<evidence type="ECO:0000256" key="7">
    <source>
        <dbReference type="SAM" id="Coils"/>
    </source>
</evidence>
<feature type="signal peptide" evidence="9">
    <location>
        <begin position="1"/>
        <end position="21"/>
    </location>
</feature>
<name>A0A3E0WRN2_9GAMM</name>
<keyword evidence="2" id="KW-1003">Cell membrane</keyword>
<evidence type="ECO:0000259" key="10">
    <source>
        <dbReference type="Pfam" id="PF01618"/>
    </source>
</evidence>
<dbReference type="InterPro" id="IPR017270">
    <property type="entry name" value="MotA/TolQ/ExbB-rel"/>
</dbReference>
<evidence type="ECO:0000313" key="11">
    <source>
        <dbReference type="EMBL" id="RFA34636.1"/>
    </source>
</evidence>
<dbReference type="PANTHER" id="PTHR30625">
    <property type="entry name" value="PROTEIN TOLQ"/>
    <property type="match status" value="1"/>
</dbReference>
<evidence type="ECO:0000256" key="3">
    <source>
        <dbReference type="ARBA" id="ARBA00022692"/>
    </source>
</evidence>
<comment type="similarity">
    <text evidence="6">Belongs to the exbB/tolQ family.</text>
</comment>
<dbReference type="GO" id="GO:0017038">
    <property type="term" value="P:protein import"/>
    <property type="evidence" value="ECO:0007669"/>
    <property type="project" value="TreeGrafter"/>
</dbReference>
<dbReference type="AlphaFoldDB" id="A0A3E0WRN2"/>
<keyword evidence="6" id="KW-0813">Transport</keyword>
<reference evidence="12" key="1">
    <citation type="submission" date="2017-05" db="EMBL/GenBank/DDBJ databases">
        <authorList>
            <person name="Sharma S."/>
            <person name="Sidhu C."/>
            <person name="Pinnaka A.K."/>
        </authorList>
    </citation>
    <scope>NUCLEOTIDE SEQUENCE [LARGE SCALE GENOMIC DNA]</scope>
    <source>
        <strain evidence="12">AK93</strain>
    </source>
</reference>
<dbReference type="EMBL" id="NFZW01000015">
    <property type="protein sequence ID" value="RFA34636.1"/>
    <property type="molecule type" value="Genomic_DNA"/>
</dbReference>
<feature type="chain" id="PRO_5017738919" description="MotA/TolQ/ExbB proton channel domain-containing protein" evidence="9">
    <location>
        <begin position="22"/>
        <end position="454"/>
    </location>
</feature>
<dbReference type="PIRSF" id="PIRSF037714">
    <property type="entry name" value="TolR"/>
    <property type="match status" value="1"/>
</dbReference>
<keyword evidence="5 8" id="KW-0472">Membrane</keyword>
<evidence type="ECO:0000256" key="5">
    <source>
        <dbReference type="ARBA" id="ARBA00023136"/>
    </source>
</evidence>
<dbReference type="Pfam" id="PF01618">
    <property type="entry name" value="MotA_ExbB"/>
    <property type="match status" value="1"/>
</dbReference>
<feature type="transmembrane region" description="Helical" evidence="8">
    <location>
        <begin position="271"/>
        <end position="293"/>
    </location>
</feature>
<protein>
    <recommendedName>
        <fullName evidence="10">MotA/TolQ/ExbB proton channel domain-containing protein</fullName>
    </recommendedName>
</protein>
<evidence type="ECO:0000256" key="6">
    <source>
        <dbReference type="RuleBase" id="RU004057"/>
    </source>
</evidence>
<evidence type="ECO:0000256" key="2">
    <source>
        <dbReference type="ARBA" id="ARBA00022475"/>
    </source>
</evidence>
<dbReference type="OrthoDB" id="4045at2"/>
<dbReference type="Proteomes" id="UP000256763">
    <property type="component" value="Unassembled WGS sequence"/>
</dbReference>